<dbReference type="SMART" id="SM00530">
    <property type="entry name" value="HTH_XRE"/>
    <property type="match status" value="1"/>
</dbReference>
<dbReference type="AlphaFoldDB" id="A0AAE3M5L0"/>
<dbReference type="InterPro" id="IPR050807">
    <property type="entry name" value="TransReg_Diox_bact_type"/>
</dbReference>
<evidence type="ECO:0000256" key="1">
    <source>
        <dbReference type="ARBA" id="ARBA00023125"/>
    </source>
</evidence>
<gene>
    <name evidence="4" type="ORF">OM075_12380</name>
</gene>
<dbReference type="InterPro" id="IPR010982">
    <property type="entry name" value="Lambda_DNA-bd_dom_sf"/>
</dbReference>
<dbReference type="InterPro" id="IPR001387">
    <property type="entry name" value="Cro/C1-type_HTH"/>
</dbReference>
<dbReference type="PROSITE" id="PS50943">
    <property type="entry name" value="HTH_CROC1"/>
    <property type="match status" value="1"/>
</dbReference>
<dbReference type="GO" id="GO:0005829">
    <property type="term" value="C:cytosol"/>
    <property type="evidence" value="ECO:0007669"/>
    <property type="project" value="TreeGrafter"/>
</dbReference>
<dbReference type="Gene3D" id="1.10.260.40">
    <property type="entry name" value="lambda repressor-like DNA-binding domains"/>
    <property type="match status" value="1"/>
</dbReference>
<organism evidence="4 5">
    <name type="scientific">Plebeiibacterium sediminum</name>
    <dbReference type="NCBI Taxonomy" id="2992112"/>
    <lineage>
        <taxon>Bacteria</taxon>
        <taxon>Pseudomonadati</taxon>
        <taxon>Bacteroidota</taxon>
        <taxon>Bacteroidia</taxon>
        <taxon>Marinilabiliales</taxon>
        <taxon>Marinilabiliaceae</taxon>
        <taxon>Plebeiibacterium</taxon>
    </lineage>
</organism>
<dbReference type="PANTHER" id="PTHR46797:SF1">
    <property type="entry name" value="METHYLPHOSPHONATE SYNTHASE"/>
    <property type="match status" value="1"/>
</dbReference>
<dbReference type="CDD" id="cd00093">
    <property type="entry name" value="HTH_XRE"/>
    <property type="match status" value="1"/>
</dbReference>
<dbReference type="Proteomes" id="UP001209229">
    <property type="component" value="Unassembled WGS sequence"/>
</dbReference>
<evidence type="ECO:0000313" key="5">
    <source>
        <dbReference type="Proteomes" id="UP001209229"/>
    </source>
</evidence>
<comment type="caution">
    <text evidence="4">The sequence shown here is derived from an EMBL/GenBank/DDBJ whole genome shotgun (WGS) entry which is preliminary data.</text>
</comment>
<name>A0AAE3M5L0_9BACT</name>
<dbReference type="RefSeq" id="WP_301190833.1">
    <property type="nucleotide sequence ID" value="NZ_JAPDPJ010000026.1"/>
</dbReference>
<dbReference type="Pfam" id="PF01381">
    <property type="entry name" value="HTH_3"/>
    <property type="match status" value="1"/>
</dbReference>
<reference evidence="4" key="1">
    <citation type="submission" date="2022-10" db="EMBL/GenBank/DDBJ databases">
        <authorList>
            <person name="Yu W.X."/>
        </authorList>
    </citation>
    <scope>NUCLEOTIDE SEQUENCE</scope>
    <source>
        <strain evidence="4">AAT</strain>
    </source>
</reference>
<proteinExistence type="predicted"/>
<keyword evidence="5" id="KW-1185">Reference proteome</keyword>
<evidence type="ECO:0000256" key="2">
    <source>
        <dbReference type="SAM" id="MobiDB-lite"/>
    </source>
</evidence>
<dbReference type="GO" id="GO:0003677">
    <property type="term" value="F:DNA binding"/>
    <property type="evidence" value="ECO:0007669"/>
    <property type="project" value="UniProtKB-KW"/>
</dbReference>
<accession>A0AAE3M5L0</accession>
<dbReference type="EMBL" id="JAPDPJ010000026">
    <property type="protein sequence ID" value="MCW3787269.1"/>
    <property type="molecule type" value="Genomic_DNA"/>
</dbReference>
<evidence type="ECO:0000259" key="3">
    <source>
        <dbReference type="PROSITE" id="PS50943"/>
    </source>
</evidence>
<protein>
    <submittedName>
        <fullName evidence="4">Helix-turn-helix domain-containing protein</fullName>
    </submittedName>
</protein>
<sequence>MKKENRNLTSFQDHLNEQYGEMGTPERDKFEEGFEAFKLGVMIQELRKESGLTQVQLAEKCGTTKTYISRIENNASDIRLSTLMRIIREGFGGHLRLSVEI</sequence>
<feature type="domain" description="HTH cro/C1-type" evidence="3">
    <location>
        <begin position="43"/>
        <end position="86"/>
    </location>
</feature>
<dbReference type="PANTHER" id="PTHR46797">
    <property type="entry name" value="HTH-TYPE TRANSCRIPTIONAL REGULATOR"/>
    <property type="match status" value="1"/>
</dbReference>
<evidence type="ECO:0000313" key="4">
    <source>
        <dbReference type="EMBL" id="MCW3787269.1"/>
    </source>
</evidence>
<dbReference type="SUPFAM" id="SSF47413">
    <property type="entry name" value="lambda repressor-like DNA-binding domains"/>
    <property type="match status" value="1"/>
</dbReference>
<keyword evidence="1" id="KW-0238">DNA-binding</keyword>
<dbReference type="GO" id="GO:0003700">
    <property type="term" value="F:DNA-binding transcription factor activity"/>
    <property type="evidence" value="ECO:0007669"/>
    <property type="project" value="TreeGrafter"/>
</dbReference>
<feature type="region of interest" description="Disordered" evidence="2">
    <location>
        <begin position="1"/>
        <end position="26"/>
    </location>
</feature>